<evidence type="ECO:0000259" key="17">
    <source>
        <dbReference type="PROSITE" id="PS51085"/>
    </source>
</evidence>
<evidence type="ECO:0000256" key="13">
    <source>
        <dbReference type="ARBA" id="ARBA00026021"/>
    </source>
</evidence>
<evidence type="ECO:0000256" key="4">
    <source>
        <dbReference type="ARBA" id="ARBA00019902"/>
    </source>
</evidence>
<gene>
    <name evidence="19" type="ORF">ENJ12_00335</name>
</gene>
<dbReference type="Gene3D" id="3.10.20.740">
    <property type="match status" value="1"/>
</dbReference>
<evidence type="ECO:0000256" key="5">
    <source>
        <dbReference type="ARBA" id="ARBA00022485"/>
    </source>
</evidence>
<dbReference type="Pfam" id="PF13510">
    <property type="entry name" value="Fer2_4"/>
    <property type="match status" value="1"/>
</dbReference>
<comment type="caution">
    <text evidence="19">The sequence shown here is derived from an EMBL/GenBank/DDBJ whole genome shotgun (WGS) entry which is preliminary data.</text>
</comment>
<evidence type="ECO:0000256" key="8">
    <source>
        <dbReference type="ARBA" id="ARBA00022967"/>
    </source>
</evidence>
<dbReference type="GO" id="GO:0046872">
    <property type="term" value="F:metal ion binding"/>
    <property type="evidence" value="ECO:0007669"/>
    <property type="project" value="UniProtKB-KW"/>
</dbReference>
<dbReference type="PROSITE" id="PS00641">
    <property type="entry name" value="COMPLEX1_75K_1"/>
    <property type="match status" value="1"/>
</dbReference>
<protein>
    <recommendedName>
        <fullName evidence="4">NADH-quinone oxidoreductase subunit G</fullName>
    </recommendedName>
    <alternativeName>
        <fullName evidence="14">NADH dehydrogenase I subunit G</fullName>
    </alternativeName>
    <alternativeName>
        <fullName evidence="15">NDH-1 subunit G</fullName>
    </alternativeName>
</protein>
<evidence type="ECO:0000256" key="12">
    <source>
        <dbReference type="ARBA" id="ARBA00023136"/>
    </source>
</evidence>
<dbReference type="SUPFAM" id="SSF54862">
    <property type="entry name" value="4Fe-4S ferredoxins"/>
    <property type="match status" value="1"/>
</dbReference>
<dbReference type="FunFam" id="3.10.20.740:FF:000004">
    <property type="entry name" value="NADH-quinone oxidoreductase"/>
    <property type="match status" value="1"/>
</dbReference>
<evidence type="ECO:0000256" key="9">
    <source>
        <dbReference type="ARBA" id="ARBA00023004"/>
    </source>
</evidence>
<dbReference type="PROSITE" id="PS00642">
    <property type="entry name" value="COMPLEX1_75K_2"/>
    <property type="match status" value="1"/>
</dbReference>
<keyword evidence="10" id="KW-0411">Iron-sulfur</keyword>
<dbReference type="Gene3D" id="3.30.70.20">
    <property type="match status" value="1"/>
</dbReference>
<dbReference type="Pfam" id="PF13459">
    <property type="entry name" value="Fer4_15"/>
    <property type="match status" value="1"/>
</dbReference>
<dbReference type="InterPro" id="IPR019574">
    <property type="entry name" value="NADH_UbQ_OxRdtase_Gsu_4Fe4S-bd"/>
</dbReference>
<dbReference type="InterPro" id="IPR016214">
    <property type="entry name" value="NAD-red_Hydgase_HoxS_gsu"/>
</dbReference>
<comment type="subunit">
    <text evidence="13">Composed of 13 different subunits. Subunits NuoCD, E, F, and G constitute the peripheral sector of the complex.</text>
</comment>
<keyword evidence="7" id="KW-0479">Metal-binding</keyword>
<dbReference type="GO" id="GO:0042773">
    <property type="term" value="P:ATP synthesis coupled electron transport"/>
    <property type="evidence" value="ECO:0007669"/>
    <property type="project" value="InterPro"/>
</dbReference>
<comment type="subcellular location">
    <subcellularLocation>
        <location evidence="2">Membrane</location>
    </subcellularLocation>
</comment>
<keyword evidence="8" id="KW-1278">Translocase</keyword>
<evidence type="ECO:0000256" key="16">
    <source>
        <dbReference type="ARBA" id="ARBA00034078"/>
    </source>
</evidence>
<evidence type="ECO:0000256" key="10">
    <source>
        <dbReference type="ARBA" id="ARBA00023014"/>
    </source>
</evidence>
<evidence type="ECO:0000256" key="2">
    <source>
        <dbReference type="ARBA" id="ARBA00004370"/>
    </source>
</evidence>
<sequence length="249" mass="27266">MNLKAATRLGGRIGHFSIDGVRLPFREGQTIMAAAMEAGVYIPHLCYNPEFTPHGSCRLCVVRSNGRHLAACTTPAAEGLEVESYTDELQEQRRELLQMLFVEGNHVCPACEKSGACQLQAVAYYCGMLAPELTYFYPQRTVDASHPDIAIDYNRCILCELCVRASREADGKNVFSIAGRGIHAHLQINSSTGKLKDSDLEVTDKAAHVCPTGAILPRNLGYNIPMGKRPYDQKPISLVGDVADHEESS</sequence>
<dbReference type="InterPro" id="IPR000283">
    <property type="entry name" value="NADH_UbQ_OxRdtase_75kDa_su_CS"/>
</dbReference>
<reference evidence="19" key="1">
    <citation type="journal article" date="2020" name="mSystems">
        <title>Genome- and Community-Level Interaction Insights into Carbon Utilization and Element Cycling Functions of Hydrothermarchaeota in Hydrothermal Sediment.</title>
        <authorList>
            <person name="Zhou Z."/>
            <person name="Liu Y."/>
            <person name="Xu W."/>
            <person name="Pan J."/>
            <person name="Luo Z.H."/>
            <person name="Li M."/>
        </authorList>
    </citation>
    <scope>NUCLEOTIDE SEQUENCE [LARGE SCALE GENOMIC DNA]</scope>
    <source>
        <strain evidence="19">HyVt-458</strain>
    </source>
</reference>
<dbReference type="PROSITE" id="PS51085">
    <property type="entry name" value="2FE2S_FER_2"/>
    <property type="match status" value="1"/>
</dbReference>
<evidence type="ECO:0000256" key="14">
    <source>
        <dbReference type="ARBA" id="ARBA00031577"/>
    </source>
</evidence>
<evidence type="ECO:0000256" key="15">
    <source>
        <dbReference type="ARBA" id="ARBA00032783"/>
    </source>
</evidence>
<evidence type="ECO:0000313" key="19">
    <source>
        <dbReference type="EMBL" id="HEC05272.1"/>
    </source>
</evidence>
<dbReference type="CDD" id="cd00207">
    <property type="entry name" value="fer2"/>
    <property type="match status" value="1"/>
</dbReference>
<evidence type="ECO:0000259" key="18">
    <source>
        <dbReference type="PROSITE" id="PS51839"/>
    </source>
</evidence>
<dbReference type="SUPFAM" id="SSF54292">
    <property type="entry name" value="2Fe-2S ferredoxin-like"/>
    <property type="match status" value="1"/>
</dbReference>
<evidence type="ECO:0000256" key="3">
    <source>
        <dbReference type="ARBA" id="ARBA00005404"/>
    </source>
</evidence>
<keyword evidence="5" id="KW-0004">4Fe-4S</keyword>
<dbReference type="EMBL" id="DRLF01000012">
    <property type="protein sequence ID" value="HEC05272.1"/>
    <property type="molecule type" value="Genomic_DNA"/>
</dbReference>
<evidence type="ECO:0000256" key="11">
    <source>
        <dbReference type="ARBA" id="ARBA00023027"/>
    </source>
</evidence>
<dbReference type="PROSITE" id="PS51839">
    <property type="entry name" value="4FE4S_HC3"/>
    <property type="match status" value="1"/>
</dbReference>
<dbReference type="GO" id="GO:0051537">
    <property type="term" value="F:2 iron, 2 sulfur cluster binding"/>
    <property type="evidence" value="ECO:0007669"/>
    <property type="project" value="UniProtKB-KW"/>
</dbReference>
<dbReference type="GO" id="GO:0051539">
    <property type="term" value="F:4 iron, 4 sulfur cluster binding"/>
    <property type="evidence" value="ECO:0007669"/>
    <property type="project" value="UniProtKB-KW"/>
</dbReference>
<dbReference type="GO" id="GO:0016491">
    <property type="term" value="F:oxidoreductase activity"/>
    <property type="evidence" value="ECO:0007669"/>
    <property type="project" value="InterPro"/>
</dbReference>
<keyword evidence="9" id="KW-0408">Iron</keyword>
<feature type="domain" description="4Fe-4S His(Cys)3-ligated-type" evidence="18">
    <location>
        <begin position="88"/>
        <end position="127"/>
    </location>
</feature>
<dbReference type="SMART" id="SM00929">
    <property type="entry name" value="NADH-G_4Fe-4S_3"/>
    <property type="match status" value="1"/>
</dbReference>
<dbReference type="AlphaFoldDB" id="A0A831RSI2"/>
<dbReference type="Pfam" id="PF10588">
    <property type="entry name" value="NADH-G_4Fe-4S_3"/>
    <property type="match status" value="1"/>
</dbReference>
<evidence type="ECO:0000256" key="6">
    <source>
        <dbReference type="ARBA" id="ARBA00022714"/>
    </source>
</evidence>
<dbReference type="Proteomes" id="UP000886339">
    <property type="component" value="Unassembled WGS sequence"/>
</dbReference>
<comment type="cofactor">
    <cofactor evidence="1">
        <name>[4Fe-4S] cluster</name>
        <dbReference type="ChEBI" id="CHEBI:49883"/>
    </cofactor>
</comment>
<name>A0A831RSI2_9GAMM</name>
<dbReference type="GO" id="GO:0008137">
    <property type="term" value="F:NADH dehydrogenase (ubiquinone) activity"/>
    <property type="evidence" value="ECO:0007669"/>
    <property type="project" value="InterPro"/>
</dbReference>
<organism evidence="19">
    <name type="scientific">Thiolapillus brandeum</name>
    <dbReference type="NCBI Taxonomy" id="1076588"/>
    <lineage>
        <taxon>Bacteria</taxon>
        <taxon>Pseudomonadati</taxon>
        <taxon>Pseudomonadota</taxon>
        <taxon>Gammaproteobacteria</taxon>
        <taxon>Chromatiales</taxon>
        <taxon>Sedimenticolaceae</taxon>
        <taxon>Thiolapillus</taxon>
    </lineage>
</organism>
<evidence type="ECO:0000256" key="1">
    <source>
        <dbReference type="ARBA" id="ARBA00001966"/>
    </source>
</evidence>
<proteinExistence type="inferred from homology"/>
<dbReference type="GO" id="GO:0016020">
    <property type="term" value="C:membrane"/>
    <property type="evidence" value="ECO:0007669"/>
    <property type="project" value="UniProtKB-SubCell"/>
</dbReference>
<feature type="domain" description="2Fe-2S ferredoxin-type" evidence="17">
    <location>
        <begin position="11"/>
        <end position="88"/>
    </location>
</feature>
<comment type="similarity">
    <text evidence="3">Belongs to the complex I 75 kDa subunit family.</text>
</comment>
<keyword evidence="6" id="KW-0001">2Fe-2S</keyword>
<dbReference type="InterPro" id="IPR001041">
    <property type="entry name" value="2Fe-2S_ferredoxin-type"/>
</dbReference>
<dbReference type="PIRSF" id="PIRSF000309">
    <property type="entry name" value="NAD_red_hyd_HoxU"/>
    <property type="match status" value="1"/>
</dbReference>
<keyword evidence="11" id="KW-0520">NAD</keyword>
<evidence type="ECO:0000256" key="7">
    <source>
        <dbReference type="ARBA" id="ARBA00022723"/>
    </source>
</evidence>
<keyword evidence="12" id="KW-0472">Membrane</keyword>
<dbReference type="InterPro" id="IPR036010">
    <property type="entry name" value="2Fe-2S_ferredoxin-like_sf"/>
</dbReference>
<accession>A0A831RSI2</accession>
<comment type="cofactor">
    <cofactor evidence="16">
        <name>[2Fe-2S] cluster</name>
        <dbReference type="ChEBI" id="CHEBI:190135"/>
    </cofactor>
</comment>